<reference evidence="2" key="1">
    <citation type="submission" date="2023-03" db="EMBL/GenBank/DDBJ databases">
        <title>Massive genome expansion in bonnet fungi (Mycena s.s.) driven by repeated elements and novel gene families across ecological guilds.</title>
        <authorList>
            <consortium name="Lawrence Berkeley National Laboratory"/>
            <person name="Harder C.B."/>
            <person name="Miyauchi S."/>
            <person name="Viragh M."/>
            <person name="Kuo A."/>
            <person name="Thoen E."/>
            <person name="Andreopoulos B."/>
            <person name="Lu D."/>
            <person name="Skrede I."/>
            <person name="Drula E."/>
            <person name="Henrissat B."/>
            <person name="Morin E."/>
            <person name="Kohler A."/>
            <person name="Barry K."/>
            <person name="LaButti K."/>
            <person name="Morin E."/>
            <person name="Salamov A."/>
            <person name="Lipzen A."/>
            <person name="Mereny Z."/>
            <person name="Hegedus B."/>
            <person name="Baldrian P."/>
            <person name="Stursova M."/>
            <person name="Weitz H."/>
            <person name="Taylor A."/>
            <person name="Grigoriev I.V."/>
            <person name="Nagy L.G."/>
            <person name="Martin F."/>
            <person name="Kauserud H."/>
        </authorList>
    </citation>
    <scope>NUCLEOTIDE SEQUENCE</scope>
    <source>
        <strain evidence="2">CBHHK002</strain>
    </source>
</reference>
<gene>
    <name evidence="2" type="ORF">DFH08DRAFT_801163</name>
</gene>
<feature type="region of interest" description="Disordered" evidence="1">
    <location>
        <begin position="110"/>
        <end position="131"/>
    </location>
</feature>
<protein>
    <submittedName>
        <fullName evidence="2">Uncharacterized protein</fullName>
    </submittedName>
</protein>
<evidence type="ECO:0000313" key="2">
    <source>
        <dbReference type="EMBL" id="KAJ7359341.1"/>
    </source>
</evidence>
<evidence type="ECO:0000313" key="3">
    <source>
        <dbReference type="Proteomes" id="UP001218218"/>
    </source>
</evidence>
<proteinExistence type="predicted"/>
<evidence type="ECO:0000256" key="1">
    <source>
        <dbReference type="SAM" id="MobiDB-lite"/>
    </source>
</evidence>
<dbReference type="Proteomes" id="UP001218218">
    <property type="component" value="Unassembled WGS sequence"/>
</dbReference>
<accession>A0AAD7F0P6</accession>
<comment type="caution">
    <text evidence="2">The sequence shown here is derived from an EMBL/GenBank/DDBJ whole genome shotgun (WGS) entry which is preliminary data.</text>
</comment>
<organism evidence="2 3">
    <name type="scientific">Mycena albidolilacea</name>
    <dbReference type="NCBI Taxonomy" id="1033008"/>
    <lineage>
        <taxon>Eukaryota</taxon>
        <taxon>Fungi</taxon>
        <taxon>Dikarya</taxon>
        <taxon>Basidiomycota</taxon>
        <taxon>Agaricomycotina</taxon>
        <taxon>Agaricomycetes</taxon>
        <taxon>Agaricomycetidae</taxon>
        <taxon>Agaricales</taxon>
        <taxon>Marasmiineae</taxon>
        <taxon>Mycenaceae</taxon>
        <taxon>Mycena</taxon>
    </lineage>
</organism>
<dbReference type="AlphaFoldDB" id="A0AAD7F0P6"/>
<sequence>MSSPILETDIDVQFLQFREHRPVIERTKEIVSQKDVVSPNLERPGMSETAGIAGDFVTFDKYRTLSKYADTFDVSKFPASEMVGSGTSDPSRVFRGKEVVRALRRIHKDRSQGGTRLRPIDSGWGSEGDSKEDKTLVLSVSSLYFLRLRSRESRKRGVDSATSRQRRHTLATRRGAWEGEITRGPSTIALQRYSDGVQWKTLDEYVG</sequence>
<dbReference type="EMBL" id="JARIHO010000006">
    <property type="protein sequence ID" value="KAJ7359341.1"/>
    <property type="molecule type" value="Genomic_DNA"/>
</dbReference>
<keyword evidence="3" id="KW-1185">Reference proteome</keyword>
<name>A0AAD7F0P6_9AGAR</name>